<dbReference type="EC" id="3.5.1.28" evidence="6"/>
<gene>
    <name evidence="6" type="primary">cwlC_2</name>
    <name evidence="6" type="ORF">AHLFYP4_00840</name>
</gene>
<evidence type="ECO:0000256" key="2">
    <source>
        <dbReference type="SAM" id="MobiDB-lite"/>
    </source>
</evidence>
<dbReference type="CDD" id="cd02696">
    <property type="entry name" value="MurNAc-LAA"/>
    <property type="match status" value="1"/>
</dbReference>
<dbReference type="PANTHER" id="PTHR30404">
    <property type="entry name" value="N-ACETYLMURAMOYL-L-ALANINE AMIDASE"/>
    <property type="match status" value="1"/>
</dbReference>
<dbReference type="SUPFAM" id="SSF53187">
    <property type="entry name" value="Zn-dependent exopeptidases"/>
    <property type="match status" value="1"/>
</dbReference>
<feature type="region of interest" description="Disordered" evidence="2">
    <location>
        <begin position="179"/>
        <end position="215"/>
    </location>
</feature>
<dbReference type="InterPro" id="IPR050695">
    <property type="entry name" value="N-acetylmuramoyl_amidase_3"/>
</dbReference>
<feature type="domain" description="Mannosyl-glycoprotein endo-beta-N-acetylglucosamidase-like" evidence="4">
    <location>
        <begin position="290"/>
        <end position="476"/>
    </location>
</feature>
<evidence type="ECO:0000259" key="4">
    <source>
        <dbReference type="SMART" id="SM00047"/>
    </source>
</evidence>
<dbReference type="SMART" id="SM00646">
    <property type="entry name" value="Ami_3"/>
    <property type="match status" value="1"/>
</dbReference>
<dbReference type="AlphaFoldDB" id="A0A6N2SEQ3"/>
<dbReference type="InterPro" id="IPR012854">
    <property type="entry name" value="Cu_amine_oxidase-like_N"/>
</dbReference>
<dbReference type="SMART" id="SM00047">
    <property type="entry name" value="LYZ2"/>
    <property type="match status" value="1"/>
</dbReference>
<dbReference type="Pfam" id="PF01520">
    <property type="entry name" value="Amidase_3"/>
    <property type="match status" value="1"/>
</dbReference>
<sequence length="824" mass="90920">MKKGTCKRFMAMAMSLVTALGTGFGGGVNMVYAANSFKAGDTVQVKYQHNNKTYKKSAVDARWNDKILGTKMPGYIDEDSNAMYSAYWIFGQAEGPKVLYKKSGDTFTLSRYNTTIKMTVDSKTAYINGKKTTMSTAPRKVYNYGNKTNYIMVPGSWTAKNLGISYKWNATKRAGCMRAASQSGGSNNATTATTKPTTTAVKPTTTTTAKPTETKPEVVNKKVTTSYDMTASAYAKEQSKAVPKYNNQTFDENAYQKKITSTVNDEQYMRIDVYHNVNESAFAKKLDELLQNKNNSVLKGKASAIIAAAKKEKIDPVYLVSQTINESAYGTSALSKKAITKVITGDSVKKDANGNVTGFQKVNGKYITKTIPETTVYNLYGIKAYDSDPQLCGSSYAYYMGWTSVDKALNGAAQYVADNYIHNTVYQQNTLFKMRYNPKKDNIWHQYSTNPSYAEEIAEHMKNMKSVYDGCSNTFTYDRPAFVKEPETTTTTATKPTTTTAKPTTTTAKPTTTTTATKPTTTKYTVTGTLPNARVKASKSNYDLRIKLPSGVTSYYLEDKYTSRQLFMSCAGNYVSHFNNASNRYAKSSMSGFTVKYNSTKKRTYVYVKASSSYRGYAVSFDNGYAYIKWGTPKTMYKNILVLDAGHGGSDSGATGNGLREKDLTLSIVLAAKKQFDKDKNYAVYYTRTTDTYPSLTDRSNLANNVGADYFLSCHINSAGATAKGSETLYNSQGYKASNGVTSYKWAANVHNFTKAATGFTNRGLVDRTGLAVLRHTKTASTLTEFGFISNKSEATSMKANTDKYGRAMYDSVVKMFKTNPSKR</sequence>
<feature type="compositionally biased region" description="Low complexity" evidence="2">
    <location>
        <begin position="189"/>
        <end position="211"/>
    </location>
</feature>
<dbReference type="RefSeq" id="WP_156723066.1">
    <property type="nucleotide sequence ID" value="NZ_CACRSX010000018.1"/>
</dbReference>
<feature type="compositionally biased region" description="Low complexity" evidence="2">
    <location>
        <begin position="488"/>
        <end position="519"/>
    </location>
</feature>
<organism evidence="6">
    <name type="scientific">Anaerostipes hadrus</name>
    <dbReference type="NCBI Taxonomy" id="649756"/>
    <lineage>
        <taxon>Bacteria</taxon>
        <taxon>Bacillati</taxon>
        <taxon>Bacillota</taxon>
        <taxon>Clostridia</taxon>
        <taxon>Lachnospirales</taxon>
        <taxon>Lachnospiraceae</taxon>
        <taxon>Anaerostipes</taxon>
    </lineage>
</organism>
<dbReference type="InterPro" id="IPR002508">
    <property type="entry name" value="MurNAc-LAA_cat"/>
</dbReference>
<feature type="region of interest" description="Disordered" evidence="2">
    <location>
        <begin position="487"/>
        <end position="519"/>
    </location>
</feature>
<proteinExistence type="predicted"/>
<dbReference type="GO" id="GO:0004040">
    <property type="term" value="F:amidase activity"/>
    <property type="evidence" value="ECO:0007669"/>
    <property type="project" value="InterPro"/>
</dbReference>
<accession>A0A6N2SEQ3</accession>
<dbReference type="GO" id="GO:0009253">
    <property type="term" value="P:peptidoglycan catabolic process"/>
    <property type="evidence" value="ECO:0007669"/>
    <property type="project" value="InterPro"/>
</dbReference>
<dbReference type="Gene3D" id="1.10.530.10">
    <property type="match status" value="1"/>
</dbReference>
<keyword evidence="1 6" id="KW-0378">Hydrolase</keyword>
<feature type="signal peptide" evidence="3">
    <location>
        <begin position="1"/>
        <end position="33"/>
    </location>
</feature>
<dbReference type="Pfam" id="PF01832">
    <property type="entry name" value="Glucosaminidase"/>
    <property type="match status" value="1"/>
</dbReference>
<dbReference type="Gene3D" id="3.40.630.40">
    <property type="entry name" value="Zn-dependent exopeptidases"/>
    <property type="match status" value="1"/>
</dbReference>
<dbReference type="Gene3D" id="3.30.457.10">
    <property type="entry name" value="Copper amine oxidase-like, N-terminal domain"/>
    <property type="match status" value="1"/>
</dbReference>
<evidence type="ECO:0000313" key="6">
    <source>
        <dbReference type="EMBL" id="VYS90215.1"/>
    </source>
</evidence>
<dbReference type="Pfam" id="PF07833">
    <property type="entry name" value="Cu_amine_oxidN1"/>
    <property type="match status" value="1"/>
</dbReference>
<dbReference type="SUPFAM" id="SSF55383">
    <property type="entry name" value="Copper amine oxidase, domain N"/>
    <property type="match status" value="1"/>
</dbReference>
<feature type="chain" id="PRO_5026948128" evidence="3">
    <location>
        <begin position="34"/>
        <end position="824"/>
    </location>
</feature>
<dbReference type="InterPro" id="IPR036582">
    <property type="entry name" value="Mao_N_sf"/>
</dbReference>
<dbReference type="EMBL" id="CACRSX010000018">
    <property type="protein sequence ID" value="VYS90215.1"/>
    <property type="molecule type" value="Genomic_DNA"/>
</dbReference>
<dbReference type="InterPro" id="IPR002901">
    <property type="entry name" value="MGlyc_endo_b_GlcNAc-like_dom"/>
</dbReference>
<reference evidence="6" key="1">
    <citation type="submission" date="2019-11" db="EMBL/GenBank/DDBJ databases">
        <authorList>
            <person name="Feng L."/>
        </authorList>
    </citation>
    <scope>NUCLEOTIDE SEQUENCE</scope>
    <source>
        <strain evidence="6">AhadrusLFYP4</strain>
    </source>
</reference>
<dbReference type="PANTHER" id="PTHR30404:SF0">
    <property type="entry name" value="N-ACETYLMURAMOYL-L-ALANINE AMIDASE AMIC"/>
    <property type="match status" value="1"/>
</dbReference>
<keyword evidence="3" id="KW-0732">Signal</keyword>
<name>A0A6N2SEQ3_ANAHA</name>
<protein>
    <submittedName>
        <fullName evidence="6">Sporulation-specific N-acetylmuramoyl-L-alanine amidase</fullName>
        <ecNumber evidence="6">3.5.1.28</ecNumber>
    </submittedName>
</protein>
<evidence type="ECO:0000256" key="3">
    <source>
        <dbReference type="SAM" id="SignalP"/>
    </source>
</evidence>
<evidence type="ECO:0000256" key="1">
    <source>
        <dbReference type="ARBA" id="ARBA00022801"/>
    </source>
</evidence>
<evidence type="ECO:0000259" key="5">
    <source>
        <dbReference type="SMART" id="SM00646"/>
    </source>
</evidence>
<dbReference type="GO" id="GO:0030288">
    <property type="term" value="C:outer membrane-bounded periplasmic space"/>
    <property type="evidence" value="ECO:0007669"/>
    <property type="project" value="TreeGrafter"/>
</dbReference>
<dbReference type="GO" id="GO:0008745">
    <property type="term" value="F:N-acetylmuramoyl-L-alanine amidase activity"/>
    <property type="evidence" value="ECO:0007669"/>
    <property type="project" value="UniProtKB-EC"/>
</dbReference>
<feature type="domain" description="MurNAc-LAA" evidence="5">
    <location>
        <begin position="700"/>
        <end position="814"/>
    </location>
</feature>